<evidence type="ECO:0000256" key="2">
    <source>
        <dbReference type="ARBA" id="ARBA00022515"/>
    </source>
</evidence>
<evidence type="ECO:0000256" key="9">
    <source>
        <dbReference type="ARBA" id="ARBA00023235"/>
    </source>
</evidence>
<evidence type="ECO:0000256" key="14">
    <source>
        <dbReference type="SAM" id="MobiDB-lite"/>
    </source>
</evidence>
<feature type="compositionally biased region" description="Acidic residues" evidence="14">
    <location>
        <begin position="512"/>
        <end position="521"/>
    </location>
</feature>
<comment type="function">
    <text evidence="10 13">The main replicative DNA helicase, it participates in initiation and elongation during chromosome replication. Travels ahead of the DNA replisome, separating dsDNA into templates for DNA synthesis. A processive ATP-dependent 5'-3' DNA helicase it has DNA-dependent ATPase activity.</text>
</comment>
<protein>
    <recommendedName>
        <fullName evidence="12 13">Replicative DNA helicase</fullName>
        <ecNumber evidence="12 13">5.6.2.3</ecNumber>
    </recommendedName>
</protein>
<sequence>MYNLALMEKTNPIIGHRIDKSTIISLEKGKIPPQATDLEEVVLGAMMIDKKGVDEVIDILHPEVFYKDAHRYIYEAIFKLFENSEPVDLLTVSSQLKKDGRLESAGGDFYLIKLTQKVASSAHIEFHARIILQKFIQRSLIKISNEIIEEAYEDSTDVFDLLDTAESKLYDVTQGNLKRSAETAQNLVIQAKKRIEEIAGKEGLSGIPSGFDKLDKLTSGWQPSDLVIVAARPGMGKTALTLSMARNIAVNSNIGVAFFSLEMSSVQLITRLISSETGLSSEKLRTGRLEKHEWEQLNVKVKALETAPLFIDDTPSLSIFDLRAKARRLASQHDIKMIIIDYLQLMTAGGSQKGGNREQEISTISRNLKALAKELNVPVIALSQLSRAVETRGGSKRPILSDLRESGAIEQDADIVSFIYRPEYYKIDEWDDEERSPTAGQAEFIVAKHRNGGLENIRLKFLGHLGKFDNLDDFDSPFEFQSKMNADDDNPFITKNLPNANEAFGSSMNDDSMQDDNDVPF</sequence>
<dbReference type="PROSITE" id="PS51199">
    <property type="entry name" value="SF4_HELICASE"/>
    <property type="match status" value="1"/>
</dbReference>
<dbReference type="FunFam" id="3.40.50.300:FF:000351">
    <property type="entry name" value="Replicative DNA helicase"/>
    <property type="match status" value="1"/>
</dbReference>
<evidence type="ECO:0000313" key="16">
    <source>
        <dbReference type="EMBL" id="SHG13106.1"/>
    </source>
</evidence>
<evidence type="ECO:0000256" key="3">
    <source>
        <dbReference type="ARBA" id="ARBA00022705"/>
    </source>
</evidence>
<dbReference type="SUPFAM" id="SSF52540">
    <property type="entry name" value="P-loop containing nucleoside triphosphate hydrolases"/>
    <property type="match status" value="1"/>
</dbReference>
<evidence type="ECO:0000256" key="7">
    <source>
        <dbReference type="ARBA" id="ARBA00022840"/>
    </source>
</evidence>
<dbReference type="GO" id="GO:1990077">
    <property type="term" value="C:primosome complex"/>
    <property type="evidence" value="ECO:0007669"/>
    <property type="project" value="UniProtKB-UniRule"/>
</dbReference>
<keyword evidence="3 13" id="KW-0235">DNA replication</keyword>
<accession>A0A1M5HAZ1</accession>
<dbReference type="InterPro" id="IPR016136">
    <property type="entry name" value="DNA_helicase_N/primase_C"/>
</dbReference>
<keyword evidence="2 13" id="KW-0639">Primosome</keyword>
<keyword evidence="4 13" id="KW-0547">Nucleotide-binding</keyword>
<dbReference type="InterPro" id="IPR036185">
    <property type="entry name" value="DNA_heli_DnaB-like_N_sf"/>
</dbReference>
<comment type="similarity">
    <text evidence="1 13">Belongs to the helicase family. DnaB subfamily.</text>
</comment>
<dbReference type="GO" id="GO:0003677">
    <property type="term" value="F:DNA binding"/>
    <property type="evidence" value="ECO:0007669"/>
    <property type="project" value="UniProtKB-UniRule"/>
</dbReference>
<keyword evidence="17" id="KW-1185">Reference proteome</keyword>
<dbReference type="Gene3D" id="3.40.50.300">
    <property type="entry name" value="P-loop containing nucleotide triphosphate hydrolases"/>
    <property type="match status" value="1"/>
</dbReference>
<dbReference type="SUPFAM" id="SSF48024">
    <property type="entry name" value="N-terminal domain of DnaB helicase"/>
    <property type="match status" value="1"/>
</dbReference>
<evidence type="ECO:0000256" key="8">
    <source>
        <dbReference type="ARBA" id="ARBA00023125"/>
    </source>
</evidence>
<evidence type="ECO:0000256" key="6">
    <source>
        <dbReference type="ARBA" id="ARBA00022806"/>
    </source>
</evidence>
<gene>
    <name evidence="16" type="ORF">SAMN03080594_11366</name>
</gene>
<keyword evidence="5 13" id="KW-0378">Hydrolase</keyword>
<dbReference type="InterPro" id="IPR007693">
    <property type="entry name" value="DNA_helicase_DnaB-like_N"/>
</dbReference>
<dbReference type="PANTHER" id="PTHR30153:SF2">
    <property type="entry name" value="REPLICATIVE DNA HELICASE"/>
    <property type="match status" value="1"/>
</dbReference>
<feature type="domain" description="SF4 helicase" evidence="15">
    <location>
        <begin position="200"/>
        <end position="475"/>
    </location>
</feature>
<proteinExistence type="inferred from homology"/>
<dbReference type="InterPro" id="IPR003593">
    <property type="entry name" value="AAA+_ATPase"/>
</dbReference>
<dbReference type="EC" id="5.6.2.3" evidence="12 13"/>
<dbReference type="Pfam" id="PF03796">
    <property type="entry name" value="DnaB_C"/>
    <property type="match status" value="1"/>
</dbReference>
<dbReference type="EMBL" id="FQUX01000013">
    <property type="protein sequence ID" value="SHG13106.1"/>
    <property type="molecule type" value="Genomic_DNA"/>
</dbReference>
<dbReference type="InterPro" id="IPR027417">
    <property type="entry name" value="P-loop_NTPase"/>
</dbReference>
<evidence type="ECO:0000256" key="10">
    <source>
        <dbReference type="ARBA" id="ARBA00044932"/>
    </source>
</evidence>
<evidence type="ECO:0000313" key="17">
    <source>
        <dbReference type="Proteomes" id="UP000184406"/>
    </source>
</evidence>
<keyword evidence="9" id="KW-0413">Isomerase</keyword>
<comment type="catalytic activity">
    <reaction evidence="11 13">
        <text>ATP + H2O = ADP + phosphate + H(+)</text>
        <dbReference type="Rhea" id="RHEA:13065"/>
        <dbReference type="ChEBI" id="CHEBI:15377"/>
        <dbReference type="ChEBI" id="CHEBI:15378"/>
        <dbReference type="ChEBI" id="CHEBI:30616"/>
        <dbReference type="ChEBI" id="CHEBI:43474"/>
        <dbReference type="ChEBI" id="CHEBI:456216"/>
        <dbReference type="EC" id="5.6.2.3"/>
    </reaction>
</comment>
<dbReference type="NCBIfam" id="TIGR00665">
    <property type="entry name" value="DnaB"/>
    <property type="match status" value="1"/>
</dbReference>
<dbReference type="AlphaFoldDB" id="A0A1M5HAZ1"/>
<dbReference type="GO" id="GO:0005829">
    <property type="term" value="C:cytosol"/>
    <property type="evidence" value="ECO:0007669"/>
    <property type="project" value="TreeGrafter"/>
</dbReference>
<dbReference type="InterPro" id="IPR007694">
    <property type="entry name" value="DNA_helicase_DnaB-like_C"/>
</dbReference>
<evidence type="ECO:0000256" key="11">
    <source>
        <dbReference type="ARBA" id="ARBA00048954"/>
    </source>
</evidence>
<keyword evidence="7 13" id="KW-0067">ATP-binding</keyword>
<evidence type="ECO:0000256" key="13">
    <source>
        <dbReference type="RuleBase" id="RU362085"/>
    </source>
</evidence>
<name>A0A1M5HAZ1_9FLAO</name>
<evidence type="ECO:0000259" key="15">
    <source>
        <dbReference type="PROSITE" id="PS51199"/>
    </source>
</evidence>
<dbReference type="GO" id="GO:0043139">
    <property type="term" value="F:5'-3' DNA helicase activity"/>
    <property type="evidence" value="ECO:0007669"/>
    <property type="project" value="UniProtKB-EC"/>
</dbReference>
<dbReference type="InterPro" id="IPR007692">
    <property type="entry name" value="DNA_helicase_DnaB"/>
</dbReference>
<evidence type="ECO:0000256" key="12">
    <source>
        <dbReference type="NCBIfam" id="TIGR00665"/>
    </source>
</evidence>
<dbReference type="GO" id="GO:0006269">
    <property type="term" value="P:DNA replication, synthesis of primer"/>
    <property type="evidence" value="ECO:0007669"/>
    <property type="project" value="UniProtKB-UniRule"/>
</dbReference>
<dbReference type="Proteomes" id="UP000184406">
    <property type="component" value="Unassembled WGS sequence"/>
</dbReference>
<keyword evidence="8 13" id="KW-0238">DNA-binding</keyword>
<dbReference type="GO" id="GO:0016887">
    <property type="term" value="F:ATP hydrolysis activity"/>
    <property type="evidence" value="ECO:0007669"/>
    <property type="project" value="RHEA"/>
</dbReference>
<keyword evidence="6 13" id="KW-0347">Helicase</keyword>
<dbReference type="FunFam" id="1.10.860.10:FF:000001">
    <property type="entry name" value="Replicative DNA helicase"/>
    <property type="match status" value="1"/>
</dbReference>
<dbReference type="SMART" id="SM00382">
    <property type="entry name" value="AAA"/>
    <property type="match status" value="1"/>
</dbReference>
<reference evidence="17" key="1">
    <citation type="submission" date="2016-11" db="EMBL/GenBank/DDBJ databases">
        <authorList>
            <person name="Varghese N."/>
            <person name="Submissions S."/>
        </authorList>
    </citation>
    <scope>NUCLEOTIDE SEQUENCE [LARGE SCALE GENOMIC DNA]</scope>
    <source>
        <strain evidence="17">DSM 17539</strain>
    </source>
</reference>
<evidence type="ECO:0000256" key="5">
    <source>
        <dbReference type="ARBA" id="ARBA00022801"/>
    </source>
</evidence>
<dbReference type="GO" id="GO:0005524">
    <property type="term" value="F:ATP binding"/>
    <property type="evidence" value="ECO:0007669"/>
    <property type="project" value="UniProtKB-UniRule"/>
</dbReference>
<evidence type="ECO:0000256" key="4">
    <source>
        <dbReference type="ARBA" id="ARBA00022741"/>
    </source>
</evidence>
<dbReference type="CDD" id="cd00984">
    <property type="entry name" value="DnaB_C"/>
    <property type="match status" value="1"/>
</dbReference>
<evidence type="ECO:0000256" key="1">
    <source>
        <dbReference type="ARBA" id="ARBA00008428"/>
    </source>
</evidence>
<dbReference type="Gene3D" id="1.10.860.10">
    <property type="entry name" value="DNAb Helicase, Chain A"/>
    <property type="match status" value="1"/>
</dbReference>
<dbReference type="PANTHER" id="PTHR30153">
    <property type="entry name" value="REPLICATIVE DNA HELICASE DNAB"/>
    <property type="match status" value="1"/>
</dbReference>
<dbReference type="Pfam" id="PF00772">
    <property type="entry name" value="DnaB"/>
    <property type="match status" value="1"/>
</dbReference>
<organism evidence="16 17">
    <name type="scientific">Arenibacter palladensis</name>
    <dbReference type="NCBI Taxonomy" id="237373"/>
    <lineage>
        <taxon>Bacteria</taxon>
        <taxon>Pseudomonadati</taxon>
        <taxon>Bacteroidota</taxon>
        <taxon>Flavobacteriia</taxon>
        <taxon>Flavobacteriales</taxon>
        <taxon>Flavobacteriaceae</taxon>
        <taxon>Arenibacter</taxon>
    </lineage>
</organism>
<feature type="region of interest" description="Disordered" evidence="14">
    <location>
        <begin position="489"/>
        <end position="521"/>
    </location>
</feature>